<dbReference type="RefSeq" id="WP_214385592.1">
    <property type="nucleotide sequence ID" value="NZ_JAFLWW010000001.1"/>
</dbReference>
<keyword evidence="2" id="KW-1185">Reference proteome</keyword>
<evidence type="ECO:0000313" key="2">
    <source>
        <dbReference type="Proteomes" id="UP001138921"/>
    </source>
</evidence>
<comment type="caution">
    <text evidence="1">The sequence shown here is derived from an EMBL/GenBank/DDBJ whole genome shotgun (WGS) entry which is preliminary data.</text>
</comment>
<gene>
    <name evidence="1" type="ORF">J1C56_02250</name>
</gene>
<sequence>MRYQVHARMRADHEIETLTMVVTKPTRRDAEAALLTVLDKLRISPFDVVSAYSLAMED</sequence>
<organism evidence="1 2">
    <name type="scientific">Aminobacter anthyllidis</name>
    <dbReference type="NCBI Taxonomy" id="1035067"/>
    <lineage>
        <taxon>Bacteria</taxon>
        <taxon>Pseudomonadati</taxon>
        <taxon>Pseudomonadota</taxon>
        <taxon>Alphaproteobacteria</taxon>
        <taxon>Hyphomicrobiales</taxon>
        <taxon>Phyllobacteriaceae</taxon>
        <taxon>Aminobacter</taxon>
    </lineage>
</organism>
<protein>
    <submittedName>
        <fullName evidence="1">Uncharacterized protein</fullName>
    </submittedName>
</protein>
<dbReference type="EMBL" id="JAFLWW010000001">
    <property type="protein sequence ID" value="MBT1154406.1"/>
    <property type="molecule type" value="Genomic_DNA"/>
</dbReference>
<name>A0A9X1A7A5_9HYPH</name>
<reference evidence="1" key="1">
    <citation type="journal article" date="2021" name="Microorganisms">
        <title>Phylogenomic Reconstruction and Metabolic Potential of the Genus Aminobacter.</title>
        <authorList>
            <person name="Artuso I."/>
            <person name="Turrini P."/>
            <person name="Pirolo M."/>
            <person name="Lugli G.A."/>
            <person name="Ventura M."/>
            <person name="Visca P."/>
        </authorList>
    </citation>
    <scope>NUCLEOTIDE SEQUENCE</scope>
    <source>
        <strain evidence="1">LMG 26462</strain>
    </source>
</reference>
<proteinExistence type="predicted"/>
<accession>A0A9X1A7A5</accession>
<dbReference type="Proteomes" id="UP001138921">
    <property type="component" value="Unassembled WGS sequence"/>
</dbReference>
<evidence type="ECO:0000313" key="1">
    <source>
        <dbReference type="EMBL" id="MBT1154406.1"/>
    </source>
</evidence>
<dbReference type="AlphaFoldDB" id="A0A9X1A7A5"/>
<reference evidence="1" key="2">
    <citation type="submission" date="2021-03" db="EMBL/GenBank/DDBJ databases">
        <authorList>
            <person name="Artuso I."/>
            <person name="Turrini P."/>
            <person name="Pirolo M."/>
            <person name="Lugli G.A."/>
            <person name="Ventura M."/>
            <person name="Visca P."/>
        </authorList>
    </citation>
    <scope>NUCLEOTIDE SEQUENCE</scope>
    <source>
        <strain evidence="1">LMG 26462</strain>
    </source>
</reference>